<keyword evidence="3" id="KW-1185">Reference proteome</keyword>
<reference evidence="2 3" key="1">
    <citation type="journal article" date="2016" name="Sci. Rep.">
        <title>Insights into Adaptations to a Near-Obligate Nematode Endoparasitic Lifestyle from the Finished Genome of Drechmeria coniospora.</title>
        <authorList>
            <person name="Zhang L."/>
            <person name="Zhou Z."/>
            <person name="Guo Q."/>
            <person name="Fokkens L."/>
            <person name="Miskei M."/>
            <person name="Pocsi I."/>
            <person name="Zhang W."/>
            <person name="Chen M."/>
            <person name="Wang L."/>
            <person name="Sun Y."/>
            <person name="Donzelli B.G."/>
            <person name="Gibson D.M."/>
            <person name="Nelson D.R."/>
            <person name="Luo J.G."/>
            <person name="Rep M."/>
            <person name="Liu H."/>
            <person name="Yang S."/>
            <person name="Wang J."/>
            <person name="Krasnoff S.B."/>
            <person name="Xu Y."/>
            <person name="Molnar I."/>
            <person name="Lin M."/>
        </authorList>
    </citation>
    <scope>NUCLEOTIDE SEQUENCE [LARGE SCALE GENOMIC DNA]</scope>
    <source>
        <strain evidence="2 3">ARSEF 6962</strain>
    </source>
</reference>
<dbReference type="GeneID" id="63718395"/>
<evidence type="ECO:0000256" key="1">
    <source>
        <dbReference type="SAM" id="MobiDB-lite"/>
    </source>
</evidence>
<evidence type="ECO:0000313" key="2">
    <source>
        <dbReference type="EMBL" id="KYK58735.1"/>
    </source>
</evidence>
<organism evidence="2 3">
    <name type="scientific">Drechmeria coniospora</name>
    <name type="common">Nematophagous fungus</name>
    <name type="synonym">Meria coniospora</name>
    <dbReference type="NCBI Taxonomy" id="98403"/>
    <lineage>
        <taxon>Eukaryota</taxon>
        <taxon>Fungi</taxon>
        <taxon>Dikarya</taxon>
        <taxon>Ascomycota</taxon>
        <taxon>Pezizomycotina</taxon>
        <taxon>Sordariomycetes</taxon>
        <taxon>Hypocreomycetidae</taxon>
        <taxon>Hypocreales</taxon>
        <taxon>Ophiocordycipitaceae</taxon>
        <taxon>Drechmeria</taxon>
    </lineage>
</organism>
<sequence>MSTIEARVRWQHGQNDVQFRRHVSTQSSRPWCLYCRLVCRANVPALGVRRGQGAGSATAHDCPPWAGHLDVQARQRHASGDRWRLRKYPDLPMPIARLVSAPHVCDDDDAHDDATDRTDGTAVPQCRCMSSFALSPTTPQAARPPTRSERVLAQQVHAMAVRPMAGKRWPSRRAIAVRPGSRRHVGGSGVTRRSGVFHNPHGSAAAAAGGPRIGSNEQCITPYRSMVVVGKCTVRSTSGARRMLCGLASPWQGGAERR</sequence>
<evidence type="ECO:0000313" key="3">
    <source>
        <dbReference type="Proteomes" id="UP000076580"/>
    </source>
</evidence>
<comment type="caution">
    <text evidence="2">The sequence shown here is derived from an EMBL/GenBank/DDBJ whole genome shotgun (WGS) entry which is preliminary data.</text>
</comment>
<dbReference type="AlphaFoldDB" id="A0A151GNP7"/>
<dbReference type="RefSeq" id="XP_040658087.1">
    <property type="nucleotide sequence ID" value="XM_040803054.1"/>
</dbReference>
<dbReference type="Proteomes" id="UP000076580">
    <property type="component" value="Chromosome 02"/>
</dbReference>
<gene>
    <name evidence="2" type="ORF">DCS_05752</name>
</gene>
<proteinExistence type="predicted"/>
<accession>A0A151GNP7</accession>
<dbReference type="InParanoid" id="A0A151GNP7"/>
<protein>
    <submittedName>
        <fullName evidence="2">Uncharacterized protein</fullName>
    </submittedName>
</protein>
<name>A0A151GNP7_DRECN</name>
<feature type="region of interest" description="Disordered" evidence="1">
    <location>
        <begin position="181"/>
        <end position="209"/>
    </location>
</feature>
<dbReference type="EMBL" id="LAYC01000002">
    <property type="protein sequence ID" value="KYK58735.1"/>
    <property type="molecule type" value="Genomic_DNA"/>
</dbReference>